<evidence type="ECO:0000313" key="13">
    <source>
        <dbReference type="Proteomes" id="UP001524547"/>
    </source>
</evidence>
<evidence type="ECO:0000256" key="4">
    <source>
        <dbReference type="ARBA" id="ARBA00022692"/>
    </source>
</evidence>
<feature type="transmembrane region" description="Helical" evidence="8">
    <location>
        <begin position="572"/>
        <end position="598"/>
    </location>
</feature>
<feature type="transmembrane region" description="Helical" evidence="8">
    <location>
        <begin position="462"/>
        <end position="482"/>
    </location>
</feature>
<keyword evidence="5 8" id="KW-1133">Transmembrane helix</keyword>
<dbReference type="SUPFAM" id="SSF82861">
    <property type="entry name" value="Mechanosensitive channel protein MscS (YggB), transmembrane region"/>
    <property type="match status" value="1"/>
</dbReference>
<gene>
    <name evidence="12" type="ORF">NFI88_03885</name>
</gene>
<feature type="region of interest" description="Disordered" evidence="7">
    <location>
        <begin position="86"/>
        <end position="105"/>
    </location>
</feature>
<evidence type="ECO:0000313" key="12">
    <source>
        <dbReference type="EMBL" id="MCQ8239981.1"/>
    </source>
</evidence>
<dbReference type="InterPro" id="IPR006685">
    <property type="entry name" value="MscS_channel_2nd"/>
</dbReference>
<comment type="caution">
    <text evidence="12">The sequence shown here is derived from an EMBL/GenBank/DDBJ whole genome shotgun (WGS) entry which is preliminary data.</text>
</comment>
<dbReference type="Pfam" id="PF21088">
    <property type="entry name" value="MS_channel_1st"/>
    <property type="match status" value="1"/>
</dbReference>
<feature type="transmembrane region" description="Helical" evidence="8">
    <location>
        <begin position="702"/>
        <end position="720"/>
    </location>
</feature>
<evidence type="ECO:0000256" key="6">
    <source>
        <dbReference type="ARBA" id="ARBA00023136"/>
    </source>
</evidence>
<evidence type="ECO:0000259" key="10">
    <source>
        <dbReference type="Pfam" id="PF21088"/>
    </source>
</evidence>
<dbReference type="SUPFAM" id="SSF82689">
    <property type="entry name" value="Mechanosensitive channel protein MscS (YggB), C-terminal domain"/>
    <property type="match status" value="1"/>
</dbReference>
<dbReference type="Pfam" id="PF00924">
    <property type="entry name" value="MS_channel_2nd"/>
    <property type="match status" value="1"/>
</dbReference>
<feature type="region of interest" description="Disordered" evidence="7">
    <location>
        <begin position="257"/>
        <end position="342"/>
    </location>
</feature>
<protein>
    <submittedName>
        <fullName evidence="12">Mechanosensitive ion channel</fullName>
    </submittedName>
</protein>
<dbReference type="Gene3D" id="1.10.287.1260">
    <property type="match status" value="1"/>
</dbReference>
<feature type="region of interest" description="Disordered" evidence="7">
    <location>
        <begin position="124"/>
        <end position="165"/>
    </location>
</feature>
<comment type="similarity">
    <text evidence="2">Belongs to the MscS (TC 1.A.23) family.</text>
</comment>
<keyword evidence="3" id="KW-1003">Cell membrane</keyword>
<dbReference type="Pfam" id="PF25392">
    <property type="entry name" value="MS_channel_TM1"/>
    <property type="match status" value="1"/>
</dbReference>
<evidence type="ECO:0000259" key="9">
    <source>
        <dbReference type="Pfam" id="PF00924"/>
    </source>
</evidence>
<feature type="region of interest" description="Disordered" evidence="7">
    <location>
        <begin position="58"/>
        <end position="80"/>
    </location>
</feature>
<evidence type="ECO:0000256" key="1">
    <source>
        <dbReference type="ARBA" id="ARBA00004651"/>
    </source>
</evidence>
<dbReference type="PANTHER" id="PTHR30460">
    <property type="entry name" value="MODERATE CONDUCTANCE MECHANOSENSITIVE CHANNEL YBIO"/>
    <property type="match status" value="1"/>
</dbReference>
<keyword evidence="6 8" id="KW-0472">Membrane</keyword>
<keyword evidence="4 8" id="KW-0812">Transmembrane</keyword>
<feature type="domain" description="Mechanosensitive ion channel MscS" evidence="9">
    <location>
        <begin position="795"/>
        <end position="859"/>
    </location>
</feature>
<organism evidence="12 13">
    <name type="scientific">Rhizosaccharibacter radicis</name>
    <dbReference type="NCBI Taxonomy" id="2782605"/>
    <lineage>
        <taxon>Bacteria</taxon>
        <taxon>Pseudomonadati</taxon>
        <taxon>Pseudomonadota</taxon>
        <taxon>Alphaproteobacteria</taxon>
        <taxon>Acetobacterales</taxon>
        <taxon>Acetobacteraceae</taxon>
        <taxon>Rhizosaccharibacter</taxon>
    </lineage>
</organism>
<feature type="transmembrane region" description="Helical" evidence="8">
    <location>
        <begin position="503"/>
        <end position="521"/>
    </location>
</feature>
<feature type="compositionally biased region" description="Low complexity" evidence="7">
    <location>
        <begin position="1"/>
        <end position="16"/>
    </location>
</feature>
<dbReference type="Gene3D" id="2.30.30.60">
    <property type="match status" value="1"/>
</dbReference>
<dbReference type="Gene3D" id="3.30.70.100">
    <property type="match status" value="1"/>
</dbReference>
<name>A0ABT1VUG7_9PROT</name>
<feature type="compositionally biased region" description="Low complexity" evidence="7">
    <location>
        <begin position="124"/>
        <end position="152"/>
    </location>
</feature>
<sequence length="978" mass="103112">MSAAPASRSVPVAGSPFATGPRPGFRGLPAVASTLLALLLAAAIPGGSAVAQDAVRDAASQAAHDEQVPDQTAAEADGDSHALDADQEDRKGATHAAPRQDADSQAILRLLNDPRRRAALAAALAGDDVTPTPHRAATAAPAPAPKAAAPAAKPAPTPATPSKGVTVEQDSLIGSLGTELRQVGGFAADRTRSFGRLFVDMALAGRWLERELAAPASRVVFVDVAWRAVAMILIAMAVDRLVLLALRRPLRALSRQSRAVEEDAQIAGTESADVGAPAGMPPAPPAAGPGTSPETTTVASAAALGSARAQDGAPTIAGTGSAAVEPVPGSAPARGEPDVVPGSALDLPVVEPAVPGAVQAGPVHPDEQIYPASAPATPVLPQAPLPSADDAMSPERAARNAEARQRDAMHHRRTLRVLRRLPFALLRFILRLMPLLVFLLVGNLGAPLIADSARSELVITTLTNLYGIGRVAYLLMEMLLAPDAPGVRLTSVSDARATFLMRWWAMLVAVPIVGLCIQEVGHVLSMPSRASDAVIRAVVLVEHVLLAVLIWQTRQAVAVALHPPRRLRDRPLGRLLVLLATYWWLAALFFDIALWVVWAARIRDGYSRMWSLFLSSCAVLLICRLIGIALLGILDRVFRLTPDTALRHPALERRFSHYYPVMRRLVSSALFVVAALALLQAWNVPVITWLTRTPFGARLMGALGSVATILVVGVAVWELVNSGLERQIGRFDDAGQVARAVRLRTLLPILRTILFVVLAVIITLTVLQSVGVNIAPLLAGAGIVGVAVGFGSQKLVQDFITGIFLLVENAMQVGDTVTVGGVTGTVEHLSIRTIRLRGGDGSLQIIPFSSVSTVANMSRDFAVASVSVSIAFSEDTDRVCDMMRGIGAELRSDPAFADLILADFGLNGVDSLGEYAVAISGTIRCTVGGRWPVQREFNRRLRQRMDEGGIAMPAARQTINVPKLPLPVPPPSNAPASP</sequence>
<feature type="compositionally biased region" description="Basic and acidic residues" evidence="7">
    <location>
        <begin position="86"/>
        <end position="102"/>
    </location>
</feature>
<dbReference type="InterPro" id="IPR049142">
    <property type="entry name" value="MS_channel_1st"/>
</dbReference>
<dbReference type="InterPro" id="IPR011014">
    <property type="entry name" value="MscS_channel_TM-2"/>
</dbReference>
<evidence type="ECO:0000256" key="8">
    <source>
        <dbReference type="SAM" id="Phobius"/>
    </source>
</evidence>
<dbReference type="InterPro" id="IPR010920">
    <property type="entry name" value="LSM_dom_sf"/>
</dbReference>
<dbReference type="PANTHER" id="PTHR30460:SF0">
    <property type="entry name" value="MODERATE CONDUCTANCE MECHANOSENSITIVE CHANNEL YBIO"/>
    <property type="match status" value="1"/>
</dbReference>
<dbReference type="InterPro" id="IPR023408">
    <property type="entry name" value="MscS_beta-dom_sf"/>
</dbReference>
<feature type="compositionally biased region" description="Low complexity" evidence="7">
    <location>
        <begin position="299"/>
        <end position="313"/>
    </location>
</feature>
<dbReference type="RefSeq" id="WP_422918709.1">
    <property type="nucleotide sequence ID" value="NZ_JAMZEJ010000002.1"/>
</dbReference>
<feature type="domain" description="Mechanosensitive ion channel transmembrane helices 2/3" evidence="10">
    <location>
        <begin position="752"/>
        <end position="793"/>
    </location>
</feature>
<evidence type="ECO:0000256" key="7">
    <source>
        <dbReference type="SAM" id="MobiDB-lite"/>
    </source>
</evidence>
<evidence type="ECO:0000256" key="2">
    <source>
        <dbReference type="ARBA" id="ARBA00008017"/>
    </source>
</evidence>
<reference evidence="12 13" key="1">
    <citation type="submission" date="2022-06" db="EMBL/GenBank/DDBJ databases">
        <title>Rhizosaccharibacter gen. nov. sp. nov. KSS12, endophytic bacteria isolated from sugarcane.</title>
        <authorList>
            <person name="Pitiwittayakul N."/>
        </authorList>
    </citation>
    <scope>NUCLEOTIDE SEQUENCE [LARGE SCALE GENOMIC DNA]</scope>
    <source>
        <strain evidence="12 13">KSS12</strain>
    </source>
</reference>
<evidence type="ECO:0000259" key="11">
    <source>
        <dbReference type="Pfam" id="PF25392"/>
    </source>
</evidence>
<feature type="region of interest" description="Disordered" evidence="7">
    <location>
        <begin position="1"/>
        <end position="25"/>
    </location>
</feature>
<dbReference type="SUPFAM" id="SSF50182">
    <property type="entry name" value="Sm-like ribonucleoproteins"/>
    <property type="match status" value="1"/>
</dbReference>
<proteinExistence type="inferred from homology"/>
<dbReference type="InterPro" id="IPR045276">
    <property type="entry name" value="YbiO_bact"/>
</dbReference>
<feature type="transmembrane region" description="Helical" evidence="8">
    <location>
        <begin position="773"/>
        <end position="791"/>
    </location>
</feature>
<dbReference type="InterPro" id="IPR057485">
    <property type="entry name" value="YbiO-like_TM1"/>
</dbReference>
<feature type="domain" description="Moderate conductance mechanosensitive channel YbiO-like transmembrane helix 1" evidence="11">
    <location>
        <begin position="615"/>
        <end position="686"/>
    </location>
</feature>
<dbReference type="EMBL" id="JAMZEJ010000002">
    <property type="protein sequence ID" value="MCQ8239981.1"/>
    <property type="molecule type" value="Genomic_DNA"/>
</dbReference>
<accession>A0ABT1VUG7</accession>
<feature type="transmembrane region" description="Helical" evidence="8">
    <location>
        <begin position="749"/>
        <end position="767"/>
    </location>
</feature>
<feature type="transmembrane region" description="Helical" evidence="8">
    <location>
        <begin position="428"/>
        <end position="450"/>
    </location>
</feature>
<comment type="subcellular location">
    <subcellularLocation>
        <location evidence="1">Cell membrane</location>
        <topology evidence="1">Multi-pass membrane protein</topology>
    </subcellularLocation>
</comment>
<feature type="transmembrane region" description="Helical" evidence="8">
    <location>
        <begin position="610"/>
        <end position="634"/>
    </location>
</feature>
<keyword evidence="13" id="KW-1185">Reference proteome</keyword>
<evidence type="ECO:0000256" key="5">
    <source>
        <dbReference type="ARBA" id="ARBA00022989"/>
    </source>
</evidence>
<evidence type="ECO:0000256" key="3">
    <source>
        <dbReference type="ARBA" id="ARBA00022475"/>
    </source>
</evidence>
<feature type="transmembrane region" description="Helical" evidence="8">
    <location>
        <begin position="661"/>
        <end position="682"/>
    </location>
</feature>
<dbReference type="Proteomes" id="UP001524547">
    <property type="component" value="Unassembled WGS sequence"/>
</dbReference>
<dbReference type="InterPro" id="IPR011066">
    <property type="entry name" value="MscS_channel_C_sf"/>
</dbReference>